<dbReference type="InterPro" id="IPR050553">
    <property type="entry name" value="Thioredoxin_ResA/DsbE_sf"/>
</dbReference>
<sequence>MKHSLFALAALLVEVSSVFAQESMPSTAPLFSARLHDLDDKPIAMSAFQGQPLVVNFWARWCGPCKEEIPELIRARAKYKGKGLEVVGIAIEDNAGAVNGYARAYEIDYPVLLSKDKGIPLMQALGNPKAGLPYTLVLDRNGRVVHKKLGLLRKADMDAAFEAALK</sequence>
<dbReference type="Gene3D" id="3.40.30.10">
    <property type="entry name" value="Glutaredoxin"/>
    <property type="match status" value="1"/>
</dbReference>
<evidence type="ECO:0000256" key="4">
    <source>
        <dbReference type="ARBA" id="ARBA00023284"/>
    </source>
</evidence>
<dbReference type="PROSITE" id="PS00194">
    <property type="entry name" value="THIOREDOXIN_1"/>
    <property type="match status" value="1"/>
</dbReference>
<feature type="domain" description="Thioredoxin" evidence="6">
    <location>
        <begin position="22"/>
        <end position="166"/>
    </location>
</feature>
<evidence type="ECO:0000256" key="2">
    <source>
        <dbReference type="ARBA" id="ARBA00022748"/>
    </source>
</evidence>
<dbReference type="InterPro" id="IPR017937">
    <property type="entry name" value="Thioredoxin_CS"/>
</dbReference>
<proteinExistence type="predicted"/>
<dbReference type="SUPFAM" id="SSF52833">
    <property type="entry name" value="Thioredoxin-like"/>
    <property type="match status" value="1"/>
</dbReference>
<dbReference type="GO" id="GO:0017004">
    <property type="term" value="P:cytochrome complex assembly"/>
    <property type="evidence" value="ECO:0007669"/>
    <property type="project" value="UniProtKB-KW"/>
</dbReference>
<evidence type="ECO:0000256" key="1">
    <source>
        <dbReference type="ARBA" id="ARBA00004196"/>
    </source>
</evidence>
<comment type="subcellular location">
    <subcellularLocation>
        <location evidence="1">Cell envelope</location>
    </subcellularLocation>
</comment>
<feature type="chain" id="PRO_5041274169" evidence="5">
    <location>
        <begin position="21"/>
        <end position="166"/>
    </location>
</feature>
<dbReference type="PANTHER" id="PTHR42852">
    <property type="entry name" value="THIOL:DISULFIDE INTERCHANGE PROTEIN DSBE"/>
    <property type="match status" value="1"/>
</dbReference>
<dbReference type="GO" id="GO:0030313">
    <property type="term" value="C:cell envelope"/>
    <property type="evidence" value="ECO:0007669"/>
    <property type="project" value="UniProtKB-SubCell"/>
</dbReference>
<organism evidence="7">
    <name type="scientific">Candidatus Nitricoxidivorans perseverans</name>
    <dbReference type="NCBI Taxonomy" id="2975601"/>
    <lineage>
        <taxon>Bacteria</taxon>
        <taxon>Pseudomonadati</taxon>
        <taxon>Pseudomonadota</taxon>
        <taxon>Betaproteobacteria</taxon>
        <taxon>Nitrosomonadales</taxon>
        <taxon>Sterolibacteriaceae</taxon>
        <taxon>Candidatus Nitricoxidivorans</taxon>
    </lineage>
</organism>
<dbReference type="GO" id="GO:0015036">
    <property type="term" value="F:disulfide oxidoreductase activity"/>
    <property type="evidence" value="ECO:0007669"/>
    <property type="project" value="UniProtKB-ARBA"/>
</dbReference>
<dbReference type="Proteomes" id="UP001234916">
    <property type="component" value="Chromosome"/>
</dbReference>
<evidence type="ECO:0000313" key="7">
    <source>
        <dbReference type="EMBL" id="WIM06815.1"/>
    </source>
</evidence>
<feature type="signal peptide" evidence="5">
    <location>
        <begin position="1"/>
        <end position="20"/>
    </location>
</feature>
<dbReference type="Pfam" id="PF08534">
    <property type="entry name" value="Redoxin"/>
    <property type="match status" value="1"/>
</dbReference>
<accession>A0AA49FNH9</accession>
<dbReference type="InterPro" id="IPR036249">
    <property type="entry name" value="Thioredoxin-like_sf"/>
</dbReference>
<dbReference type="PANTHER" id="PTHR42852:SF6">
    <property type="entry name" value="THIOL:DISULFIDE INTERCHANGE PROTEIN DSBE"/>
    <property type="match status" value="1"/>
</dbReference>
<reference evidence="7" key="1">
    <citation type="journal article" date="2023" name="Nat. Microbiol.">
        <title>Enrichment and characterization of a nitric oxide-reducing microbial community in a continuous bioreactor.</title>
        <authorList>
            <person name="Garrido-Amador P."/>
            <person name="Stortenbeker N."/>
            <person name="Wessels H.J.C.T."/>
            <person name="Speth D.R."/>
            <person name="Garcia-Heredia I."/>
            <person name="Kartal B."/>
        </authorList>
    </citation>
    <scope>NUCLEOTIDE SEQUENCE</scope>
    <source>
        <strain evidence="7">MAG1</strain>
    </source>
</reference>
<dbReference type="InterPro" id="IPR013766">
    <property type="entry name" value="Thioredoxin_domain"/>
</dbReference>
<keyword evidence="5" id="KW-0732">Signal</keyword>
<keyword evidence="2" id="KW-0201">Cytochrome c-type biogenesis</keyword>
<dbReference type="AlphaFoldDB" id="A0AA49FNH9"/>
<evidence type="ECO:0000259" key="6">
    <source>
        <dbReference type="PROSITE" id="PS51352"/>
    </source>
</evidence>
<evidence type="ECO:0000256" key="5">
    <source>
        <dbReference type="SAM" id="SignalP"/>
    </source>
</evidence>
<keyword evidence="4" id="KW-0676">Redox-active center</keyword>
<dbReference type="KEGG" id="npv:OHM77_05990"/>
<dbReference type="CDD" id="cd02966">
    <property type="entry name" value="TlpA_like_family"/>
    <property type="match status" value="1"/>
</dbReference>
<dbReference type="EMBL" id="CP107246">
    <property type="protein sequence ID" value="WIM06815.1"/>
    <property type="molecule type" value="Genomic_DNA"/>
</dbReference>
<dbReference type="PROSITE" id="PS51352">
    <property type="entry name" value="THIOREDOXIN_2"/>
    <property type="match status" value="1"/>
</dbReference>
<protein>
    <submittedName>
        <fullName evidence="7">TlpA family protein disulfide reductase</fullName>
    </submittedName>
</protein>
<gene>
    <name evidence="7" type="ORF">OHM77_05990</name>
</gene>
<evidence type="ECO:0000256" key="3">
    <source>
        <dbReference type="ARBA" id="ARBA00023157"/>
    </source>
</evidence>
<dbReference type="InterPro" id="IPR013740">
    <property type="entry name" value="Redoxin"/>
</dbReference>
<keyword evidence="3" id="KW-1015">Disulfide bond</keyword>
<name>A0AA49FNH9_9PROT</name>